<gene>
    <name evidence="1" type="ORF">O166_06645</name>
</gene>
<comment type="caution">
    <text evidence="1">The sequence shown here is derived from an EMBL/GenBank/DDBJ whole genome shotgun (WGS) entry which is preliminary data.</text>
</comment>
<dbReference type="Proteomes" id="UP000016426">
    <property type="component" value="Unassembled WGS sequence"/>
</dbReference>
<dbReference type="RefSeq" id="WP_021476758.1">
    <property type="nucleotide sequence ID" value="NZ_AVPH01000212.1"/>
</dbReference>
<proteinExistence type="predicted"/>
<reference evidence="1 2" key="1">
    <citation type="journal article" date="2013" name="Genome Announc.">
        <title>Genome Sequence of the Pigment-Producing Bacterium Pseudogulbenkiania ferrooxidans, Isolated from Loktak Lake.</title>
        <authorList>
            <person name="Puranik S."/>
            <person name="Talkal R."/>
            <person name="Qureshi A."/>
            <person name="Khardenavis A."/>
            <person name="Kapley A."/>
            <person name="Purohit H.J."/>
        </authorList>
    </citation>
    <scope>NUCLEOTIDE SEQUENCE [LARGE SCALE GENOMIC DNA]</scope>
    <source>
        <strain evidence="1 2">EGD-HP2</strain>
    </source>
</reference>
<sequence length="40" mass="4928">MANHHDEDEQVIFRMFITRGGKRIYRKDGRPWKIVIRTKK</sequence>
<evidence type="ECO:0000313" key="1">
    <source>
        <dbReference type="EMBL" id="ERE07223.1"/>
    </source>
</evidence>
<accession>A0ABN0N7L9</accession>
<keyword evidence="2" id="KW-1185">Reference proteome</keyword>
<organism evidence="1 2">
    <name type="scientific">Pseudogulbenkiania ferrooxidans EGD-HP2</name>
    <dbReference type="NCBI Taxonomy" id="1388764"/>
    <lineage>
        <taxon>Bacteria</taxon>
        <taxon>Pseudomonadati</taxon>
        <taxon>Pseudomonadota</taxon>
        <taxon>Betaproteobacteria</taxon>
        <taxon>Neisseriales</taxon>
        <taxon>Chromobacteriaceae</taxon>
        <taxon>Pseudogulbenkiania</taxon>
    </lineage>
</organism>
<name>A0ABN0N7L9_9NEIS</name>
<protein>
    <submittedName>
        <fullName evidence="1">Uncharacterized protein</fullName>
    </submittedName>
</protein>
<dbReference type="GeneID" id="79063029"/>
<evidence type="ECO:0000313" key="2">
    <source>
        <dbReference type="Proteomes" id="UP000016426"/>
    </source>
</evidence>
<dbReference type="EMBL" id="AVPH01000212">
    <property type="protein sequence ID" value="ERE07223.1"/>
    <property type="molecule type" value="Genomic_DNA"/>
</dbReference>